<evidence type="ECO:0000313" key="7">
    <source>
        <dbReference type="EMBL" id="MBD0849148.1"/>
    </source>
</evidence>
<keyword evidence="5 7" id="KW-0808">Transferase</keyword>
<keyword evidence="4 5" id="KW-0173">Coenzyme A biosynthesis</keyword>
<name>A0ABR7VA72_9FLAO</name>
<dbReference type="Pfam" id="PF01121">
    <property type="entry name" value="CoaE"/>
    <property type="match status" value="1"/>
</dbReference>
<dbReference type="NCBIfam" id="TIGR00152">
    <property type="entry name" value="dephospho-CoA kinase"/>
    <property type="match status" value="1"/>
</dbReference>
<dbReference type="PROSITE" id="PS51219">
    <property type="entry name" value="DPCK"/>
    <property type="match status" value="1"/>
</dbReference>
<dbReference type="InterPro" id="IPR001977">
    <property type="entry name" value="Depp_CoAkinase"/>
</dbReference>
<evidence type="ECO:0000256" key="1">
    <source>
        <dbReference type="ARBA" id="ARBA00009018"/>
    </source>
</evidence>
<accession>A0ABR7VA72</accession>
<keyword evidence="8" id="KW-1185">Reference proteome</keyword>
<comment type="pathway">
    <text evidence="5">Cofactor biosynthesis; coenzyme A biosynthesis; CoA from (R)-pantothenate: step 5/5.</text>
</comment>
<comment type="caution">
    <text evidence="7">The sequence shown here is derived from an EMBL/GenBank/DDBJ whole genome shotgun (WGS) entry which is preliminary data.</text>
</comment>
<dbReference type="EMBL" id="JABTCG010000001">
    <property type="protein sequence ID" value="MBD0849148.1"/>
    <property type="molecule type" value="Genomic_DNA"/>
</dbReference>
<evidence type="ECO:0000313" key="8">
    <source>
        <dbReference type="Proteomes" id="UP000598350"/>
    </source>
</evidence>
<dbReference type="PANTHER" id="PTHR10695">
    <property type="entry name" value="DEPHOSPHO-COA KINASE-RELATED"/>
    <property type="match status" value="1"/>
</dbReference>
<evidence type="ECO:0000256" key="3">
    <source>
        <dbReference type="ARBA" id="ARBA00022840"/>
    </source>
</evidence>
<dbReference type="HAMAP" id="MF_00376">
    <property type="entry name" value="Dephospho_CoA_kinase"/>
    <property type="match status" value="1"/>
</dbReference>
<organism evidence="7 8">
    <name type="scientific">Maribacter arenosus</name>
    <dbReference type="NCBI Taxonomy" id="1854708"/>
    <lineage>
        <taxon>Bacteria</taxon>
        <taxon>Pseudomonadati</taxon>
        <taxon>Bacteroidota</taxon>
        <taxon>Flavobacteriia</taxon>
        <taxon>Flavobacteriales</taxon>
        <taxon>Flavobacteriaceae</taxon>
        <taxon>Maribacter</taxon>
    </lineage>
</organism>
<comment type="function">
    <text evidence="5">Catalyzes the phosphorylation of the 3'-hydroxyl group of dephosphocoenzyme A to form coenzyme A.</text>
</comment>
<keyword evidence="3 5" id="KW-0067">ATP-binding</keyword>
<dbReference type="RefSeq" id="WP_188312291.1">
    <property type="nucleotide sequence ID" value="NZ_JABTCG010000001.1"/>
</dbReference>
<evidence type="ECO:0000256" key="2">
    <source>
        <dbReference type="ARBA" id="ARBA00022741"/>
    </source>
</evidence>
<evidence type="ECO:0000256" key="5">
    <source>
        <dbReference type="HAMAP-Rule" id="MF_00376"/>
    </source>
</evidence>
<dbReference type="PANTHER" id="PTHR10695:SF46">
    <property type="entry name" value="BIFUNCTIONAL COENZYME A SYNTHASE-RELATED"/>
    <property type="match status" value="1"/>
</dbReference>
<protein>
    <recommendedName>
        <fullName evidence="5 6">Dephospho-CoA kinase</fullName>
        <ecNumber evidence="5 6">2.7.1.24</ecNumber>
    </recommendedName>
    <alternativeName>
        <fullName evidence="5">Dephosphocoenzyme A kinase</fullName>
    </alternativeName>
</protein>
<evidence type="ECO:0000256" key="6">
    <source>
        <dbReference type="NCBIfam" id="TIGR00152"/>
    </source>
</evidence>
<evidence type="ECO:0000256" key="4">
    <source>
        <dbReference type="ARBA" id="ARBA00022993"/>
    </source>
</evidence>
<comment type="similarity">
    <text evidence="1 5">Belongs to the CoaE family.</text>
</comment>
<dbReference type="SUPFAM" id="SSF52540">
    <property type="entry name" value="P-loop containing nucleoside triphosphate hydrolases"/>
    <property type="match status" value="1"/>
</dbReference>
<feature type="binding site" evidence="5">
    <location>
        <begin position="11"/>
        <end position="16"/>
    </location>
    <ligand>
        <name>ATP</name>
        <dbReference type="ChEBI" id="CHEBI:30616"/>
    </ligand>
</feature>
<proteinExistence type="inferred from homology"/>
<comment type="subcellular location">
    <subcellularLocation>
        <location evidence="5">Cytoplasm</location>
    </subcellularLocation>
</comment>
<dbReference type="Proteomes" id="UP000598350">
    <property type="component" value="Unassembled WGS sequence"/>
</dbReference>
<dbReference type="CDD" id="cd02022">
    <property type="entry name" value="DPCK"/>
    <property type="match status" value="1"/>
</dbReference>
<keyword evidence="2 5" id="KW-0547">Nucleotide-binding</keyword>
<reference evidence="7 8" key="1">
    <citation type="submission" date="2020-05" db="EMBL/GenBank/DDBJ databases">
        <title>The draft genome sequence of Maribacter arenosus CAU 1321.</title>
        <authorList>
            <person name="Mu L."/>
        </authorList>
    </citation>
    <scope>NUCLEOTIDE SEQUENCE [LARGE SCALE GENOMIC DNA]</scope>
    <source>
        <strain evidence="7 8">CAU 1321</strain>
    </source>
</reference>
<keyword evidence="5" id="KW-0963">Cytoplasm</keyword>
<dbReference type="Gene3D" id="3.40.50.300">
    <property type="entry name" value="P-loop containing nucleotide triphosphate hydrolases"/>
    <property type="match status" value="1"/>
</dbReference>
<dbReference type="InterPro" id="IPR027417">
    <property type="entry name" value="P-loop_NTPase"/>
</dbReference>
<dbReference type="GO" id="GO:0004140">
    <property type="term" value="F:dephospho-CoA kinase activity"/>
    <property type="evidence" value="ECO:0007669"/>
    <property type="project" value="UniProtKB-EC"/>
</dbReference>
<keyword evidence="5 7" id="KW-0418">Kinase</keyword>
<comment type="catalytic activity">
    <reaction evidence="5">
        <text>3'-dephospho-CoA + ATP = ADP + CoA + H(+)</text>
        <dbReference type="Rhea" id="RHEA:18245"/>
        <dbReference type="ChEBI" id="CHEBI:15378"/>
        <dbReference type="ChEBI" id="CHEBI:30616"/>
        <dbReference type="ChEBI" id="CHEBI:57287"/>
        <dbReference type="ChEBI" id="CHEBI:57328"/>
        <dbReference type="ChEBI" id="CHEBI:456216"/>
        <dbReference type="EC" id="2.7.1.24"/>
    </reaction>
</comment>
<sequence>MMIVALTGNIGSGKSTVAKMFKKLSVPVYNSDKEAKKLMQSSKKVRTAIMALLGDEAYVDKKLNRKYIAQKVFENKELLGRLNGIVHPVVRKDFLKWTKKQKSPYVIQESAIIFENGLQDFYDKIVLITAPKEIRVKRVMERDQVSQPEILARMGSQWDDERKKDLSDFVIDNISLKETRLKVQEVHKHLLDLSGV</sequence>
<gene>
    <name evidence="5" type="primary">coaE</name>
    <name evidence="7" type="ORF">HPE63_00585</name>
</gene>
<dbReference type="EC" id="2.7.1.24" evidence="5 6"/>